<dbReference type="AlphaFoldDB" id="A0A382N2P5"/>
<dbReference type="GO" id="GO:0008270">
    <property type="term" value="F:zinc ion binding"/>
    <property type="evidence" value="ECO:0007669"/>
    <property type="project" value="UniProtKB-KW"/>
</dbReference>
<evidence type="ECO:0000256" key="1">
    <source>
        <dbReference type="ARBA" id="ARBA00022723"/>
    </source>
</evidence>
<accession>A0A382N2P5</accession>
<gene>
    <name evidence="5" type="ORF">METZ01_LOCUS308283</name>
</gene>
<dbReference type="InterPro" id="IPR037187">
    <property type="entry name" value="DnaK_N"/>
</dbReference>
<dbReference type="Pfam" id="PF01258">
    <property type="entry name" value="zf-dskA_traR"/>
    <property type="match status" value="1"/>
</dbReference>
<evidence type="ECO:0000256" key="3">
    <source>
        <dbReference type="ARBA" id="ARBA00022833"/>
    </source>
</evidence>
<organism evidence="5">
    <name type="scientific">marine metagenome</name>
    <dbReference type="NCBI Taxonomy" id="408172"/>
    <lineage>
        <taxon>unclassified sequences</taxon>
        <taxon>metagenomes</taxon>
        <taxon>ecological metagenomes</taxon>
    </lineage>
</organism>
<keyword evidence="3" id="KW-0862">Zinc</keyword>
<evidence type="ECO:0000256" key="2">
    <source>
        <dbReference type="ARBA" id="ARBA00022771"/>
    </source>
</evidence>
<evidence type="ECO:0000313" key="5">
    <source>
        <dbReference type="EMBL" id="SVC55429.1"/>
    </source>
</evidence>
<dbReference type="SUPFAM" id="SSF57716">
    <property type="entry name" value="Glucocorticoid receptor-like (DNA-binding domain)"/>
    <property type="match status" value="1"/>
</dbReference>
<dbReference type="InterPro" id="IPR000962">
    <property type="entry name" value="Znf_DskA_TraR"/>
</dbReference>
<dbReference type="PANTHER" id="PTHR33823">
    <property type="entry name" value="RNA POLYMERASE-BINDING TRANSCRIPTION FACTOR DKSA-RELATED"/>
    <property type="match status" value="1"/>
</dbReference>
<dbReference type="EMBL" id="UINC01097593">
    <property type="protein sequence ID" value="SVC55429.1"/>
    <property type="molecule type" value="Genomic_DNA"/>
</dbReference>
<sequence length="125" mass="14349">MGKSNKYSKKELKEFKEQIIAKKAEVLKDIMNSKDIADNMLENSNTSGVIYSSHLADGGADQAEIEKAYYWVQRENKFLQYLDRAIEMIDEGTFGICKKCDDRINPERLMEVPHTTSCFACKNKN</sequence>
<keyword evidence="1" id="KW-0479">Metal-binding</keyword>
<dbReference type="SUPFAM" id="SSF109635">
    <property type="entry name" value="DnaK suppressor protein DksA, alpha-hairpin domain"/>
    <property type="match status" value="1"/>
</dbReference>
<proteinExistence type="predicted"/>
<feature type="domain" description="Zinc finger DksA/TraR C4-type" evidence="4">
    <location>
        <begin position="92"/>
        <end position="124"/>
    </location>
</feature>
<reference evidence="5" key="1">
    <citation type="submission" date="2018-05" db="EMBL/GenBank/DDBJ databases">
        <authorList>
            <person name="Lanie J.A."/>
            <person name="Ng W.-L."/>
            <person name="Kazmierczak K.M."/>
            <person name="Andrzejewski T.M."/>
            <person name="Davidsen T.M."/>
            <person name="Wayne K.J."/>
            <person name="Tettelin H."/>
            <person name="Glass J.I."/>
            <person name="Rusch D."/>
            <person name="Podicherti R."/>
            <person name="Tsui H.-C.T."/>
            <person name="Winkler M.E."/>
        </authorList>
    </citation>
    <scope>NUCLEOTIDE SEQUENCE</scope>
</reference>
<keyword evidence="2" id="KW-0863">Zinc-finger</keyword>
<protein>
    <recommendedName>
        <fullName evidence="4">Zinc finger DksA/TraR C4-type domain-containing protein</fullName>
    </recommendedName>
</protein>
<evidence type="ECO:0000259" key="4">
    <source>
        <dbReference type="Pfam" id="PF01258"/>
    </source>
</evidence>
<dbReference type="PANTHER" id="PTHR33823:SF2">
    <property type="entry name" value="RNA POLYMERASE-BINDING TRANSCRIPTION FACTOR DKSA"/>
    <property type="match status" value="1"/>
</dbReference>
<dbReference type="PROSITE" id="PS51128">
    <property type="entry name" value="ZF_DKSA_2"/>
    <property type="match status" value="1"/>
</dbReference>
<dbReference type="Gene3D" id="1.20.120.910">
    <property type="entry name" value="DksA, coiled-coil domain"/>
    <property type="match status" value="1"/>
</dbReference>
<name>A0A382N2P5_9ZZZZ</name>